<dbReference type="InterPro" id="IPR010371">
    <property type="entry name" value="YBR137W-like"/>
</dbReference>
<dbReference type="InterPro" id="IPR038084">
    <property type="entry name" value="PduO/GlcC-like_sf"/>
</dbReference>
<evidence type="ECO:0000256" key="1">
    <source>
        <dbReference type="HAMAP-Rule" id="MF_00761"/>
    </source>
</evidence>
<organism evidence="2 3">
    <name type="scientific">Brachybacterium phenoliresistens</name>
    <dbReference type="NCBI Taxonomy" id="396014"/>
    <lineage>
        <taxon>Bacteria</taxon>
        <taxon>Bacillati</taxon>
        <taxon>Actinomycetota</taxon>
        <taxon>Actinomycetes</taxon>
        <taxon>Micrococcales</taxon>
        <taxon>Dermabacteraceae</taxon>
        <taxon>Brachybacterium</taxon>
    </lineage>
</organism>
<dbReference type="HAMAP" id="MF_00761">
    <property type="entry name" value="UPF0303"/>
    <property type="match status" value="1"/>
</dbReference>
<name>Z9JPH9_9MICO</name>
<gene>
    <name evidence="2" type="ORF">BF93_10210</name>
</gene>
<sequence>MTPTLPELLAQEDALALPRFTHDDAWWLGGRLVDLARERELPILIDIRRGELQLFQHARPGTSPDNASWVARKNAVVRRFGHSSLLMGQKYRDRGTTFEEATGLPRDRYAAHGGAFPLIVAGAGVIGTATVSGLAQVEDHALVVEGLQALLAEQRGSAAQEGADAGP</sequence>
<keyword evidence="3" id="KW-1185">Reference proteome</keyword>
<dbReference type="PIRSF" id="PIRSF008757">
    <property type="entry name" value="UCP008757"/>
    <property type="match status" value="1"/>
</dbReference>
<dbReference type="NCBIfam" id="NF002696">
    <property type="entry name" value="PRK02487.1-5"/>
    <property type="match status" value="1"/>
</dbReference>
<proteinExistence type="inferred from homology"/>
<dbReference type="AlphaFoldDB" id="Z9JPH9"/>
<dbReference type="Pfam" id="PF03928">
    <property type="entry name" value="HbpS-like"/>
    <property type="match status" value="1"/>
</dbReference>
<dbReference type="HOGENOM" id="CLU_101036_2_1_11"/>
<dbReference type="Proteomes" id="UP000023067">
    <property type="component" value="Unassembled WGS sequence"/>
</dbReference>
<dbReference type="Gene3D" id="3.30.450.150">
    <property type="entry name" value="Haem-degrading domain"/>
    <property type="match status" value="1"/>
</dbReference>
<dbReference type="SUPFAM" id="SSF143744">
    <property type="entry name" value="GlcG-like"/>
    <property type="match status" value="1"/>
</dbReference>
<evidence type="ECO:0000313" key="2">
    <source>
        <dbReference type="EMBL" id="EWS79652.1"/>
    </source>
</evidence>
<comment type="similarity">
    <text evidence="1">Belongs to the UPF0303 family.</text>
</comment>
<comment type="caution">
    <text evidence="2">The sequence shown here is derived from an EMBL/GenBank/DDBJ whole genome shotgun (WGS) entry which is preliminary data.</text>
</comment>
<dbReference type="PANTHER" id="PTHR28255:SF1">
    <property type="entry name" value="UPF0303 PROTEIN YBR137W"/>
    <property type="match status" value="1"/>
</dbReference>
<dbReference type="PATRIC" id="fig|396014.3.peg.3533"/>
<dbReference type="EMBL" id="JDYK01000028">
    <property type="protein sequence ID" value="EWS79652.1"/>
    <property type="molecule type" value="Genomic_DNA"/>
</dbReference>
<protein>
    <recommendedName>
        <fullName evidence="1">UPF0303 protein BF93_10210</fullName>
    </recommendedName>
</protein>
<dbReference type="PANTHER" id="PTHR28255">
    <property type="match status" value="1"/>
</dbReference>
<evidence type="ECO:0000313" key="3">
    <source>
        <dbReference type="Proteomes" id="UP000023067"/>
    </source>
</evidence>
<reference evidence="2 3" key="1">
    <citation type="submission" date="2014-02" db="EMBL/GenBank/DDBJ databases">
        <title>Genome sequence of Brachybacterium phenoliresistens strain W13A50.</title>
        <authorList>
            <person name="Wang X."/>
        </authorList>
    </citation>
    <scope>NUCLEOTIDE SEQUENCE [LARGE SCALE GENOMIC DNA]</scope>
    <source>
        <strain evidence="2 3">W13A50</strain>
    </source>
</reference>
<dbReference type="eggNOG" id="COG4702">
    <property type="taxonomic scope" value="Bacteria"/>
</dbReference>
<dbReference type="InterPro" id="IPR005624">
    <property type="entry name" value="PduO/GlcC-like"/>
</dbReference>
<accession>Z9JPH9</accession>
<dbReference type="OrthoDB" id="9815315at2"/>
<dbReference type="RefSeq" id="WP_051487169.1">
    <property type="nucleotide sequence ID" value="NZ_KK070010.1"/>
</dbReference>